<evidence type="ECO:0000256" key="1">
    <source>
        <dbReference type="ARBA" id="ARBA00001210"/>
    </source>
</evidence>
<dbReference type="GO" id="GO:0046917">
    <property type="term" value="F:triphosphoribosyl-dephospho-CoA synthase activity"/>
    <property type="evidence" value="ECO:0007669"/>
    <property type="project" value="UniProtKB-EC"/>
</dbReference>
<dbReference type="Pfam" id="PF01874">
    <property type="entry name" value="CitG"/>
    <property type="match status" value="1"/>
</dbReference>
<dbReference type="PANTHER" id="PTHR30201">
    <property type="entry name" value="TRIPHOSPHORIBOSYL-DEPHOSPHO-COA SYNTHASE"/>
    <property type="match status" value="1"/>
</dbReference>
<dbReference type="EMBL" id="JBHSPX010000008">
    <property type="protein sequence ID" value="MFC6066094.1"/>
    <property type="molecule type" value="Genomic_DNA"/>
</dbReference>
<dbReference type="Proteomes" id="UP001596139">
    <property type="component" value="Unassembled WGS sequence"/>
</dbReference>
<keyword evidence="7" id="KW-1185">Reference proteome</keyword>
<protein>
    <recommendedName>
        <fullName evidence="2">triphosphoribosyl-dephospho-CoA synthase</fullName>
        <ecNumber evidence="2">2.4.2.52</ecNumber>
    </recommendedName>
</protein>
<keyword evidence="3 6" id="KW-0808">Transferase</keyword>
<evidence type="ECO:0000313" key="7">
    <source>
        <dbReference type="Proteomes" id="UP001596139"/>
    </source>
</evidence>
<proteinExistence type="predicted"/>
<reference evidence="7" key="1">
    <citation type="journal article" date="2019" name="Int. J. Syst. Evol. Microbiol.">
        <title>The Global Catalogue of Microorganisms (GCM) 10K type strain sequencing project: providing services to taxonomists for standard genome sequencing and annotation.</title>
        <authorList>
            <consortium name="The Broad Institute Genomics Platform"/>
            <consortium name="The Broad Institute Genome Sequencing Center for Infectious Disease"/>
            <person name="Wu L."/>
            <person name="Ma J."/>
        </authorList>
    </citation>
    <scope>NUCLEOTIDE SEQUENCE [LARGE SCALE GENOMIC DNA]</scope>
    <source>
        <strain evidence="7">CGMCC 1.15180</strain>
    </source>
</reference>
<name>A0ABW1MQJ3_9ACTN</name>
<evidence type="ECO:0000256" key="3">
    <source>
        <dbReference type="ARBA" id="ARBA00022679"/>
    </source>
</evidence>
<evidence type="ECO:0000256" key="4">
    <source>
        <dbReference type="ARBA" id="ARBA00022741"/>
    </source>
</evidence>
<comment type="caution">
    <text evidence="6">The sequence shown here is derived from an EMBL/GenBank/DDBJ whole genome shotgun (WGS) entry which is preliminary data.</text>
</comment>
<accession>A0ABW1MQJ3</accession>
<keyword evidence="6" id="KW-0328">Glycosyltransferase</keyword>
<dbReference type="Gene3D" id="1.10.4200.10">
    <property type="entry name" value="Triphosphoribosyl-dephospho-CoA protein"/>
    <property type="match status" value="1"/>
</dbReference>
<keyword evidence="5" id="KW-0067">ATP-binding</keyword>
<comment type="catalytic activity">
    <reaction evidence="1">
        <text>3'-dephospho-CoA + ATP = 2'-(5''-triphospho-alpha-D-ribosyl)-3'-dephospho-CoA + adenine</text>
        <dbReference type="Rhea" id="RHEA:15117"/>
        <dbReference type="ChEBI" id="CHEBI:16708"/>
        <dbReference type="ChEBI" id="CHEBI:30616"/>
        <dbReference type="ChEBI" id="CHEBI:57328"/>
        <dbReference type="ChEBI" id="CHEBI:61378"/>
        <dbReference type="EC" id="2.4.2.52"/>
    </reaction>
</comment>
<gene>
    <name evidence="6" type="ORF">ACFP4F_26630</name>
</gene>
<evidence type="ECO:0000256" key="5">
    <source>
        <dbReference type="ARBA" id="ARBA00022840"/>
    </source>
</evidence>
<sequence length="281" mass="29289">MLRPAPTSPAHLAPPVTPHLLADLAVAACTARARLPRIPDAGTPHDSGDPAAELRSIPALRPVFTAVAETADGRRLDRHLRAELGRLGERLPAEAAGHRGELWAVGLLVAGAAATGCRSGYTACAAAATLARMPYDGTPKPVETPGGRARLHFHVPGATGQAGSGFPHVRRVALPALRESRAHGRPEIAARMDALLTLMATLDDTALLHEGGPAALLSVQMDARDVVRAGGYGCPAGREALDRLHLRMRDPLLTPRGSHAVLSAALFLDFTFGTEGLTPGP</sequence>
<organism evidence="6 7">
    <name type="scientific">Streptomyces ochraceiscleroticus</name>
    <dbReference type="NCBI Taxonomy" id="47761"/>
    <lineage>
        <taxon>Bacteria</taxon>
        <taxon>Bacillati</taxon>
        <taxon>Actinomycetota</taxon>
        <taxon>Actinomycetes</taxon>
        <taxon>Kitasatosporales</taxon>
        <taxon>Streptomycetaceae</taxon>
        <taxon>Streptomyces</taxon>
    </lineage>
</organism>
<dbReference type="RefSeq" id="WP_051861593.1">
    <property type="nucleotide sequence ID" value="NZ_JBHSPX010000008.1"/>
</dbReference>
<dbReference type="InterPro" id="IPR002736">
    <property type="entry name" value="CitG"/>
</dbReference>
<dbReference type="EC" id="2.4.2.52" evidence="2"/>
<evidence type="ECO:0000256" key="2">
    <source>
        <dbReference type="ARBA" id="ARBA00012074"/>
    </source>
</evidence>
<keyword evidence="4" id="KW-0547">Nucleotide-binding</keyword>
<dbReference type="GO" id="GO:0016757">
    <property type="term" value="F:glycosyltransferase activity"/>
    <property type="evidence" value="ECO:0007669"/>
    <property type="project" value="UniProtKB-KW"/>
</dbReference>
<evidence type="ECO:0000313" key="6">
    <source>
        <dbReference type="EMBL" id="MFC6066094.1"/>
    </source>
</evidence>
<dbReference type="PANTHER" id="PTHR30201:SF2">
    <property type="entry name" value="2-(5''-TRIPHOSPHORIBOSYL)-3'-DEPHOSPHOCOENZYME-A SYNTHASE"/>
    <property type="match status" value="1"/>
</dbReference>